<evidence type="ECO:0000313" key="10">
    <source>
        <dbReference type="Proteomes" id="UP000002035"/>
    </source>
</evidence>
<evidence type="ECO:0000256" key="4">
    <source>
        <dbReference type="ARBA" id="ARBA00016009"/>
    </source>
</evidence>
<dbReference type="Pfam" id="PF08617">
    <property type="entry name" value="CGI-121"/>
    <property type="match status" value="1"/>
</dbReference>
<dbReference type="VEuPathDB" id="FungiDB:MCYG_05626"/>
<dbReference type="EMBL" id="DS995705">
    <property type="protein sequence ID" value="EEQ32807.1"/>
    <property type="molecule type" value="Genomic_DNA"/>
</dbReference>
<dbReference type="InterPro" id="IPR036504">
    <property type="entry name" value="CGI121/TPRKB_sf"/>
</dbReference>
<dbReference type="Gene3D" id="3.30.2380.10">
    <property type="entry name" value="CGI121/TPRKB"/>
    <property type="match status" value="1"/>
</dbReference>
<dbReference type="OrthoDB" id="329139at2759"/>
<dbReference type="PANTHER" id="PTHR15840:SF10">
    <property type="entry name" value="EKC_KEOPS COMPLEX SUBUNIT TPRKB"/>
    <property type="match status" value="1"/>
</dbReference>
<sequence>MSLLQTIHLAHLPPSLVVHVALYRDVKNSPFLREQLISANSAYEYAFIDARMILSTTHALSAAFRAINDYENKRLKSRNVHSEIVFALSPNNNIADAFRRFGITDSTKDLLVMKVSTSPEITRESVSKHLGEAIEGTPVAFDDAALSQITDTARIQKAYKLSSLSEQTLPKKLASALGKEDAEKAHRKRLEISVIGAIALRGS</sequence>
<gene>
    <name evidence="9" type="ORF">MCYG_05626</name>
</gene>
<dbReference type="PANTHER" id="PTHR15840">
    <property type="entry name" value="CGI-121 FAMILY MEMBER"/>
    <property type="match status" value="1"/>
</dbReference>
<reference evidence="10" key="1">
    <citation type="journal article" date="2012" name="MBio">
        <title>Comparative genome analysis of Trichophyton rubrum and related dermatophytes reveals candidate genes involved in infection.</title>
        <authorList>
            <person name="Martinez D.A."/>
            <person name="Oliver B.G."/>
            <person name="Graeser Y."/>
            <person name="Goldberg J.M."/>
            <person name="Li W."/>
            <person name="Martinez-Rossi N.M."/>
            <person name="Monod M."/>
            <person name="Shelest E."/>
            <person name="Barton R.C."/>
            <person name="Birch E."/>
            <person name="Brakhage A.A."/>
            <person name="Chen Z."/>
            <person name="Gurr S.J."/>
            <person name="Heiman D."/>
            <person name="Heitman J."/>
            <person name="Kosti I."/>
            <person name="Rossi A."/>
            <person name="Saif S."/>
            <person name="Samalova M."/>
            <person name="Saunders C.W."/>
            <person name="Shea T."/>
            <person name="Summerbell R.C."/>
            <person name="Xu J."/>
            <person name="Young S."/>
            <person name="Zeng Q."/>
            <person name="Birren B.W."/>
            <person name="Cuomo C.A."/>
            <person name="White T.C."/>
        </authorList>
    </citation>
    <scope>NUCLEOTIDE SEQUENCE [LARGE SCALE GENOMIC DNA]</scope>
    <source>
        <strain evidence="10">ATCC MYA-4605 / CBS 113480</strain>
    </source>
</reference>
<dbReference type="GO" id="GO:0005634">
    <property type="term" value="C:nucleus"/>
    <property type="evidence" value="ECO:0007669"/>
    <property type="project" value="UniProtKB-SubCell"/>
</dbReference>
<evidence type="ECO:0000256" key="2">
    <source>
        <dbReference type="ARBA" id="ARBA00005546"/>
    </source>
</evidence>
<dbReference type="SUPFAM" id="SSF143870">
    <property type="entry name" value="PF0523-like"/>
    <property type="match status" value="1"/>
</dbReference>
<dbReference type="RefSeq" id="XP_002845757.1">
    <property type="nucleotide sequence ID" value="XM_002845711.1"/>
</dbReference>
<evidence type="ECO:0000256" key="8">
    <source>
        <dbReference type="RuleBase" id="RU004398"/>
    </source>
</evidence>
<comment type="similarity">
    <text evidence="2 8">Belongs to the CGI121/TPRKB family.</text>
</comment>
<organism evidence="9 10">
    <name type="scientific">Arthroderma otae (strain ATCC MYA-4605 / CBS 113480)</name>
    <name type="common">Microsporum canis</name>
    <dbReference type="NCBI Taxonomy" id="554155"/>
    <lineage>
        <taxon>Eukaryota</taxon>
        <taxon>Fungi</taxon>
        <taxon>Dikarya</taxon>
        <taxon>Ascomycota</taxon>
        <taxon>Pezizomycotina</taxon>
        <taxon>Eurotiomycetes</taxon>
        <taxon>Eurotiomycetidae</taxon>
        <taxon>Onygenales</taxon>
        <taxon>Arthrodermataceae</taxon>
        <taxon>Microsporum</taxon>
    </lineage>
</organism>
<dbReference type="HOGENOM" id="CLU_065847_1_0_1"/>
<keyword evidence="5" id="KW-0819">tRNA processing</keyword>
<keyword evidence="6 8" id="KW-0539">Nucleus</keyword>
<comment type="function">
    <text evidence="7">Component of the EKC/KEOPS complex that is required for the formation of a threonylcarbamoyl group on adenosine at position 37 (t(6)A37) in tRNAs that read codons beginning with adenine. The complex is probably involved in the transfer of the threonylcarbamoyl moiety of threonylcarbamoyl-AMP (TC-AMP) to the N6 group of A37. CGI121 acts as an allosteric effector that regulates the t(6)A activity of the complex. The EKC/KEOPS complex also promotes both telomere uncapping and telomere elongation. The complex is required for efficient recruitment of transcriptional coactivators. CGI121 is not required for tRNA modification.</text>
</comment>
<protein>
    <recommendedName>
        <fullName evidence="4">EKC/KEOPS complex subunit CGI121</fullName>
    </recommendedName>
    <alternativeName>
        <fullName evidence="3">EKC/KEOPS complex subunit cgi121</fullName>
    </alternativeName>
</protein>
<evidence type="ECO:0000256" key="6">
    <source>
        <dbReference type="ARBA" id="ARBA00023242"/>
    </source>
</evidence>
<dbReference type="InterPro" id="IPR013926">
    <property type="entry name" value="CGI121/TPRKB"/>
</dbReference>
<dbReference type="GO" id="GO:0005829">
    <property type="term" value="C:cytosol"/>
    <property type="evidence" value="ECO:0007669"/>
    <property type="project" value="TreeGrafter"/>
</dbReference>
<evidence type="ECO:0000256" key="5">
    <source>
        <dbReference type="ARBA" id="ARBA00022694"/>
    </source>
</evidence>
<dbReference type="GO" id="GO:0002949">
    <property type="term" value="P:tRNA threonylcarbamoyladenosine modification"/>
    <property type="evidence" value="ECO:0007669"/>
    <property type="project" value="TreeGrafter"/>
</dbReference>
<keyword evidence="10" id="KW-1185">Reference proteome</keyword>
<comment type="subcellular location">
    <subcellularLocation>
        <location evidence="1">Nucleus</location>
    </subcellularLocation>
</comment>
<evidence type="ECO:0000256" key="1">
    <source>
        <dbReference type="ARBA" id="ARBA00004123"/>
    </source>
</evidence>
<evidence type="ECO:0000313" key="9">
    <source>
        <dbReference type="EMBL" id="EEQ32807.1"/>
    </source>
</evidence>
<accession>C5FSF4</accession>
<dbReference type="OMA" id="IVCRMST"/>
<dbReference type="GO" id="GO:0000408">
    <property type="term" value="C:EKC/KEOPS complex"/>
    <property type="evidence" value="ECO:0007669"/>
    <property type="project" value="TreeGrafter"/>
</dbReference>
<evidence type="ECO:0000256" key="3">
    <source>
        <dbReference type="ARBA" id="ARBA00015316"/>
    </source>
</evidence>
<dbReference type="eggNOG" id="KOG4066">
    <property type="taxonomic scope" value="Eukaryota"/>
</dbReference>
<dbReference type="AlphaFoldDB" id="C5FSF4"/>
<dbReference type="Proteomes" id="UP000002035">
    <property type="component" value="Unassembled WGS sequence"/>
</dbReference>
<proteinExistence type="inferred from homology"/>
<dbReference type="STRING" id="554155.C5FSF4"/>
<dbReference type="GeneID" id="9230957"/>
<name>C5FSF4_ARTOC</name>
<evidence type="ECO:0000256" key="7">
    <source>
        <dbReference type="ARBA" id="ARBA00025043"/>
    </source>
</evidence>